<dbReference type="SUPFAM" id="SSF52029">
    <property type="entry name" value="GroEL apical domain-like"/>
    <property type="match status" value="1"/>
</dbReference>
<dbReference type="InterPro" id="IPR001844">
    <property type="entry name" value="Cpn60/GroEL"/>
</dbReference>
<evidence type="ECO:0000256" key="1">
    <source>
        <dbReference type="ARBA" id="ARBA00006607"/>
    </source>
</evidence>
<dbReference type="InterPro" id="IPR027410">
    <property type="entry name" value="TCP-1-like_intermed_sf"/>
</dbReference>
<dbReference type="InterPro" id="IPR002423">
    <property type="entry name" value="Cpn60/GroEL/TCP-1"/>
</dbReference>
<dbReference type="SUPFAM" id="SSF48592">
    <property type="entry name" value="GroEL equatorial domain-like"/>
    <property type="match status" value="1"/>
</dbReference>
<proteinExistence type="inferred from homology"/>
<dbReference type="InterPro" id="IPR018370">
    <property type="entry name" value="Chaperonin_Cpn60_CS"/>
</dbReference>
<dbReference type="InterPro" id="IPR027409">
    <property type="entry name" value="GroEL-like_apical_dom_sf"/>
</dbReference>
<sequence>MKLANTSLSSFDLISSISFTGRRENASSQRRCSSKVMASKIGVSKLAKLVEVILGPKGRNVVELEDPVKNIGVKLVRQAAANINDLVGDGTTTSIVLAQGLIVEGVKVKDSELPNIVAVSMSNNFEMGQMIAKAMSKVGRRGVMTLEEGKSSKNNLYVIKGILFERGYISPYFVIDSEKMTVKFENYNIVAMKAPGFGERKTQYLDDIVILIEGGSLGHAAKVVLTKEVTTIVGNGSSQDAVAEQDYEKEKLNERIAKLSGSIVIIQVGAQTETELKEKKLRVEDVLNATKAAIEEGIVVGGGCTLLKLAAKVDAIKLTLDNDEKKIGDIVKRALSYPLKLIAKNVGDNGSVVMEKVLSSDNFKYGHNATTGKYED</sequence>
<dbReference type="PROSITE" id="PS00296">
    <property type="entry name" value="CHAPERONINS_CPN60"/>
    <property type="match status" value="1"/>
</dbReference>
<dbReference type="Gene3D" id="3.30.260.10">
    <property type="entry name" value="TCP-1-like chaperonin intermediate domain"/>
    <property type="match status" value="2"/>
</dbReference>
<dbReference type="PANTHER" id="PTHR45633">
    <property type="entry name" value="60 KDA HEAT SHOCK PROTEIN, MITOCHONDRIAL"/>
    <property type="match status" value="1"/>
</dbReference>
<evidence type="ECO:0000256" key="4">
    <source>
        <dbReference type="ARBA" id="ARBA00023186"/>
    </source>
</evidence>
<accession>A0A7J7MNW7</accession>
<protein>
    <submittedName>
        <fullName evidence="5">Uncharacterized protein</fullName>
    </submittedName>
</protein>
<evidence type="ECO:0000256" key="3">
    <source>
        <dbReference type="ARBA" id="ARBA00022840"/>
    </source>
</evidence>
<comment type="caution">
    <text evidence="5">The sequence shown here is derived from an EMBL/GenBank/DDBJ whole genome shotgun (WGS) entry which is preliminary data.</text>
</comment>
<evidence type="ECO:0000313" key="6">
    <source>
        <dbReference type="Proteomes" id="UP000541444"/>
    </source>
</evidence>
<name>A0A7J7MNW7_9MAGN</name>
<evidence type="ECO:0000313" key="5">
    <source>
        <dbReference type="EMBL" id="KAF6156629.1"/>
    </source>
</evidence>
<keyword evidence="3" id="KW-0067">ATP-binding</keyword>
<dbReference type="EMBL" id="JACGCM010001312">
    <property type="protein sequence ID" value="KAF6156629.1"/>
    <property type="molecule type" value="Genomic_DNA"/>
</dbReference>
<dbReference type="InterPro" id="IPR027413">
    <property type="entry name" value="GROEL-like_equatorial_sf"/>
</dbReference>
<comment type="similarity">
    <text evidence="1">Belongs to the chaperonin (HSP60) family.</text>
</comment>
<dbReference type="Pfam" id="PF00118">
    <property type="entry name" value="Cpn60_TCP1"/>
    <property type="match status" value="1"/>
</dbReference>
<dbReference type="Gene3D" id="1.10.560.10">
    <property type="entry name" value="GroEL-like equatorial domain"/>
    <property type="match status" value="2"/>
</dbReference>
<keyword evidence="2" id="KW-0547">Nucleotide-binding</keyword>
<evidence type="ECO:0000256" key="2">
    <source>
        <dbReference type="ARBA" id="ARBA00022741"/>
    </source>
</evidence>
<keyword evidence="4" id="KW-0143">Chaperone</keyword>
<reference evidence="5 6" key="1">
    <citation type="journal article" date="2020" name="IScience">
        <title>Genome Sequencing of the Endangered Kingdonia uniflora (Circaeasteraceae, Ranunculales) Reveals Potential Mechanisms of Evolutionary Specialization.</title>
        <authorList>
            <person name="Sun Y."/>
            <person name="Deng T."/>
            <person name="Zhang A."/>
            <person name="Moore M.J."/>
            <person name="Landis J.B."/>
            <person name="Lin N."/>
            <person name="Zhang H."/>
            <person name="Zhang X."/>
            <person name="Huang J."/>
            <person name="Zhang X."/>
            <person name="Sun H."/>
            <person name="Wang H."/>
        </authorList>
    </citation>
    <scope>NUCLEOTIDE SEQUENCE [LARGE SCALE GENOMIC DNA]</scope>
    <source>
        <strain evidence="5">TB1705</strain>
        <tissue evidence="5">Leaf</tissue>
    </source>
</reference>
<dbReference type="Gene3D" id="3.50.7.10">
    <property type="entry name" value="GroEL"/>
    <property type="match status" value="2"/>
</dbReference>
<dbReference type="AlphaFoldDB" id="A0A7J7MNW7"/>
<dbReference type="Proteomes" id="UP000541444">
    <property type="component" value="Unassembled WGS sequence"/>
</dbReference>
<gene>
    <name evidence="5" type="ORF">GIB67_010684</name>
</gene>
<dbReference type="GO" id="GO:0042026">
    <property type="term" value="P:protein refolding"/>
    <property type="evidence" value="ECO:0007669"/>
    <property type="project" value="InterPro"/>
</dbReference>
<organism evidence="5 6">
    <name type="scientific">Kingdonia uniflora</name>
    <dbReference type="NCBI Taxonomy" id="39325"/>
    <lineage>
        <taxon>Eukaryota</taxon>
        <taxon>Viridiplantae</taxon>
        <taxon>Streptophyta</taxon>
        <taxon>Embryophyta</taxon>
        <taxon>Tracheophyta</taxon>
        <taxon>Spermatophyta</taxon>
        <taxon>Magnoliopsida</taxon>
        <taxon>Ranunculales</taxon>
        <taxon>Circaeasteraceae</taxon>
        <taxon>Kingdonia</taxon>
    </lineage>
</organism>
<keyword evidence="6" id="KW-1185">Reference proteome</keyword>
<dbReference type="GO" id="GO:0005524">
    <property type="term" value="F:ATP binding"/>
    <property type="evidence" value="ECO:0007669"/>
    <property type="project" value="UniProtKB-KW"/>
</dbReference>
<dbReference type="GO" id="GO:0140662">
    <property type="term" value="F:ATP-dependent protein folding chaperone"/>
    <property type="evidence" value="ECO:0007669"/>
    <property type="project" value="InterPro"/>
</dbReference>